<dbReference type="PANTHER" id="PTHR34580:SF1">
    <property type="entry name" value="PROTEIN PAFC"/>
    <property type="match status" value="1"/>
</dbReference>
<dbReference type="Pfam" id="PF13280">
    <property type="entry name" value="WYL"/>
    <property type="match status" value="1"/>
</dbReference>
<organism evidence="4 5">
    <name type="scientific">Aureibacillus halotolerans</name>
    <dbReference type="NCBI Taxonomy" id="1508390"/>
    <lineage>
        <taxon>Bacteria</taxon>
        <taxon>Bacillati</taxon>
        <taxon>Bacillota</taxon>
        <taxon>Bacilli</taxon>
        <taxon>Bacillales</taxon>
        <taxon>Bacillaceae</taxon>
        <taxon>Aureibacillus</taxon>
    </lineage>
</organism>
<dbReference type="InterPro" id="IPR036388">
    <property type="entry name" value="WH-like_DNA-bd_sf"/>
</dbReference>
<dbReference type="InterPro" id="IPR036390">
    <property type="entry name" value="WH_DNA-bd_sf"/>
</dbReference>
<keyword evidence="5" id="KW-1185">Reference proteome</keyword>
<gene>
    <name evidence="4" type="ORF">EV213_105157</name>
</gene>
<keyword evidence="4" id="KW-0238">DNA-binding</keyword>
<dbReference type="PROSITE" id="PS52050">
    <property type="entry name" value="WYL"/>
    <property type="match status" value="1"/>
</dbReference>
<dbReference type="InterPro" id="IPR013196">
    <property type="entry name" value="HTH_11"/>
</dbReference>
<dbReference type="InterPro" id="IPR026881">
    <property type="entry name" value="WYL_dom"/>
</dbReference>
<evidence type="ECO:0000256" key="1">
    <source>
        <dbReference type="ARBA" id="ARBA00023015"/>
    </source>
</evidence>
<dbReference type="GO" id="GO:0003677">
    <property type="term" value="F:DNA binding"/>
    <property type="evidence" value="ECO:0007669"/>
    <property type="project" value="UniProtKB-KW"/>
</dbReference>
<protein>
    <submittedName>
        <fullName evidence="4">Putative DNA-binding transcriptional regulator YafY</fullName>
    </submittedName>
</protein>
<evidence type="ECO:0000256" key="2">
    <source>
        <dbReference type="ARBA" id="ARBA00023163"/>
    </source>
</evidence>
<dbReference type="Gene3D" id="1.10.10.10">
    <property type="entry name" value="Winged helix-like DNA-binding domain superfamily/Winged helix DNA-binding domain"/>
    <property type="match status" value="1"/>
</dbReference>
<dbReference type="Proteomes" id="UP000295632">
    <property type="component" value="Unassembled WGS sequence"/>
</dbReference>
<accession>A0A4R6U409</accession>
<comment type="caution">
    <text evidence="4">The sequence shown here is derived from an EMBL/GenBank/DDBJ whole genome shotgun (WGS) entry which is preliminary data.</text>
</comment>
<dbReference type="EMBL" id="SNYJ01000005">
    <property type="protein sequence ID" value="TDQ40811.1"/>
    <property type="molecule type" value="Genomic_DNA"/>
</dbReference>
<name>A0A4R6U409_9BACI</name>
<dbReference type="InterPro" id="IPR051534">
    <property type="entry name" value="CBASS_pafABC_assoc_protein"/>
</dbReference>
<proteinExistence type="predicted"/>
<dbReference type="AlphaFoldDB" id="A0A4R6U409"/>
<dbReference type="InterPro" id="IPR057727">
    <property type="entry name" value="WCX_dom"/>
</dbReference>
<dbReference type="Pfam" id="PF08279">
    <property type="entry name" value="HTH_11"/>
    <property type="match status" value="1"/>
</dbReference>
<keyword evidence="1" id="KW-0805">Transcription regulation</keyword>
<keyword evidence="2" id="KW-0804">Transcription</keyword>
<evidence type="ECO:0000313" key="5">
    <source>
        <dbReference type="Proteomes" id="UP000295632"/>
    </source>
</evidence>
<feature type="domain" description="HTH deoR-type" evidence="3">
    <location>
        <begin position="2"/>
        <end position="57"/>
    </location>
</feature>
<sequence>MRGDRLLMIVLLLQTRKQMTAKELANELDVSERTIYRDMEALSLSGIPVIAERGQQGGWSLLGNYQTSLTGLKEDEIRALFISPSNAMLADLGMGSFSKEAREKLLASLPSQQLGFAQDVRDRIHIDTSTWHKENDYAHTLETLQTAIWSEHLLEINYQKADGTTSERMIGPLGLVLKGSSWYVVALSGGNIRTFRISRIGRISNRHEGFERPEDFSLSSYWTSSSKAFTKALPVYDVMLKVRVEVLPRLTFSDRFARIRSIGEVCHGWANVSITFADKKEALGYVLGYGNQMKIVTPASLQQALLDSAQGIVDLYQ</sequence>
<dbReference type="RefSeq" id="WP_243740032.1">
    <property type="nucleotide sequence ID" value="NZ_SNYJ01000005.1"/>
</dbReference>
<dbReference type="SUPFAM" id="SSF46785">
    <property type="entry name" value="Winged helix' DNA-binding domain"/>
    <property type="match status" value="1"/>
</dbReference>
<evidence type="ECO:0000259" key="3">
    <source>
        <dbReference type="PROSITE" id="PS51000"/>
    </source>
</evidence>
<dbReference type="Pfam" id="PF25583">
    <property type="entry name" value="WCX"/>
    <property type="match status" value="1"/>
</dbReference>
<dbReference type="InterPro" id="IPR001034">
    <property type="entry name" value="DeoR_HTH"/>
</dbReference>
<dbReference type="GO" id="GO:0003700">
    <property type="term" value="F:DNA-binding transcription factor activity"/>
    <property type="evidence" value="ECO:0007669"/>
    <property type="project" value="InterPro"/>
</dbReference>
<dbReference type="InterPro" id="IPR028349">
    <property type="entry name" value="PafC-like"/>
</dbReference>
<dbReference type="PROSITE" id="PS51000">
    <property type="entry name" value="HTH_DEOR_2"/>
    <property type="match status" value="1"/>
</dbReference>
<reference evidence="4 5" key="1">
    <citation type="submission" date="2019-03" db="EMBL/GenBank/DDBJ databases">
        <title>Genomic Encyclopedia of Type Strains, Phase IV (KMG-IV): sequencing the most valuable type-strain genomes for metagenomic binning, comparative biology and taxonomic classification.</title>
        <authorList>
            <person name="Goeker M."/>
        </authorList>
    </citation>
    <scope>NUCLEOTIDE SEQUENCE [LARGE SCALE GENOMIC DNA]</scope>
    <source>
        <strain evidence="4 5">DSM 28697</strain>
    </source>
</reference>
<dbReference type="PANTHER" id="PTHR34580">
    <property type="match status" value="1"/>
</dbReference>
<evidence type="ECO:0000313" key="4">
    <source>
        <dbReference type="EMBL" id="TDQ40811.1"/>
    </source>
</evidence>
<dbReference type="PIRSF" id="PIRSF016838">
    <property type="entry name" value="PafC"/>
    <property type="match status" value="1"/>
</dbReference>